<comment type="caution">
    <text evidence="5">The sequence shown here is derived from an EMBL/GenBank/DDBJ whole genome shotgun (WGS) entry which is preliminary data.</text>
</comment>
<evidence type="ECO:0000259" key="3">
    <source>
        <dbReference type="Pfam" id="PF01408"/>
    </source>
</evidence>
<evidence type="ECO:0000313" key="6">
    <source>
        <dbReference type="Proteomes" id="UP000266178"/>
    </source>
</evidence>
<dbReference type="Gene3D" id="3.40.50.720">
    <property type="entry name" value="NAD(P)-binding Rossmann-like Domain"/>
    <property type="match status" value="1"/>
</dbReference>
<dbReference type="GO" id="GO:0000166">
    <property type="term" value="F:nucleotide binding"/>
    <property type="evidence" value="ECO:0007669"/>
    <property type="project" value="InterPro"/>
</dbReference>
<dbReference type="SUPFAM" id="SSF51735">
    <property type="entry name" value="NAD(P)-binding Rossmann-fold domains"/>
    <property type="match status" value="1"/>
</dbReference>
<protein>
    <submittedName>
        <fullName evidence="5">Inositol 2-dehydrogenase</fullName>
        <ecNumber evidence="5">1.1.1.18</ecNumber>
    </submittedName>
</protein>
<dbReference type="PANTHER" id="PTHR42840">
    <property type="entry name" value="NAD(P)-BINDING ROSSMANN-FOLD SUPERFAMILY PROTEIN-RELATED"/>
    <property type="match status" value="1"/>
</dbReference>
<dbReference type="InterPro" id="IPR030827">
    <property type="entry name" value="Myo_inos_IolG"/>
</dbReference>
<dbReference type="Gene3D" id="3.30.360.10">
    <property type="entry name" value="Dihydrodipicolinate Reductase, domain 2"/>
    <property type="match status" value="1"/>
</dbReference>
<dbReference type="Proteomes" id="UP000266178">
    <property type="component" value="Unassembled WGS sequence"/>
</dbReference>
<dbReference type="RefSeq" id="WP_119357995.1">
    <property type="nucleotide sequence ID" value="NZ_BJXM01000007.1"/>
</dbReference>
<name>A0A399F731_9DEIN</name>
<organism evidence="5 6">
    <name type="scientific">Meiothermus granaticius NBRC 107808</name>
    <dbReference type="NCBI Taxonomy" id="1227551"/>
    <lineage>
        <taxon>Bacteria</taxon>
        <taxon>Thermotogati</taxon>
        <taxon>Deinococcota</taxon>
        <taxon>Deinococci</taxon>
        <taxon>Thermales</taxon>
        <taxon>Thermaceae</taxon>
        <taxon>Meiothermus</taxon>
    </lineage>
</organism>
<dbReference type="Pfam" id="PF01408">
    <property type="entry name" value="GFO_IDH_MocA"/>
    <property type="match status" value="1"/>
</dbReference>
<dbReference type="PANTHER" id="PTHR42840:SF3">
    <property type="entry name" value="BINDING ROSSMANN FOLD OXIDOREDUCTASE, PUTATIVE (AFU_ORTHOLOGUE AFUA_2G10240)-RELATED"/>
    <property type="match status" value="1"/>
</dbReference>
<dbReference type="NCBIfam" id="TIGR04380">
    <property type="entry name" value="myo_inos_iolG"/>
    <property type="match status" value="1"/>
</dbReference>
<dbReference type="EMBL" id="QWLB01000039">
    <property type="protein sequence ID" value="RIH91545.1"/>
    <property type="molecule type" value="Genomic_DNA"/>
</dbReference>
<dbReference type="InterPro" id="IPR000683">
    <property type="entry name" value="Gfo/Idh/MocA-like_OxRdtase_N"/>
</dbReference>
<evidence type="ECO:0000259" key="4">
    <source>
        <dbReference type="Pfam" id="PF22725"/>
    </source>
</evidence>
<reference evidence="5 6" key="1">
    <citation type="submission" date="2018-08" db="EMBL/GenBank/DDBJ databases">
        <title>Meiothermus granaticius genome AF-68 sequencing project.</title>
        <authorList>
            <person name="Da Costa M.S."/>
            <person name="Albuquerque L."/>
            <person name="Raposo P."/>
            <person name="Froufe H.J.C."/>
            <person name="Barroso C.S."/>
            <person name="Egas C."/>
        </authorList>
    </citation>
    <scope>NUCLEOTIDE SEQUENCE [LARGE SCALE GENOMIC DNA]</scope>
    <source>
        <strain evidence="5 6">AF-68</strain>
    </source>
</reference>
<dbReference type="Pfam" id="PF22725">
    <property type="entry name" value="GFO_IDH_MocA_C3"/>
    <property type="match status" value="1"/>
</dbReference>
<feature type="domain" description="Gfo/Idh/MocA-like oxidoreductase N-terminal" evidence="3">
    <location>
        <begin position="5"/>
        <end position="124"/>
    </location>
</feature>
<keyword evidence="2 5" id="KW-0560">Oxidoreductase</keyword>
<proteinExistence type="inferred from homology"/>
<dbReference type="OrthoDB" id="9815825at2"/>
<dbReference type="SUPFAM" id="SSF55347">
    <property type="entry name" value="Glyceraldehyde-3-phosphate dehydrogenase-like, C-terminal domain"/>
    <property type="match status" value="1"/>
</dbReference>
<dbReference type="EC" id="1.1.1.18" evidence="5"/>
<evidence type="ECO:0000256" key="1">
    <source>
        <dbReference type="ARBA" id="ARBA00010928"/>
    </source>
</evidence>
<feature type="domain" description="GFO/IDH/MocA-like oxidoreductase" evidence="4">
    <location>
        <begin position="132"/>
        <end position="251"/>
    </location>
</feature>
<dbReference type="InterPro" id="IPR036291">
    <property type="entry name" value="NAD(P)-bd_dom_sf"/>
</dbReference>
<comment type="similarity">
    <text evidence="1">Belongs to the Gfo/Idh/MocA family.</text>
</comment>
<accession>A0A399F731</accession>
<dbReference type="AlphaFoldDB" id="A0A399F731"/>
<evidence type="ECO:0000313" key="5">
    <source>
        <dbReference type="EMBL" id="RIH91545.1"/>
    </source>
</evidence>
<dbReference type="InterPro" id="IPR055170">
    <property type="entry name" value="GFO_IDH_MocA-like_dom"/>
</dbReference>
<dbReference type="GO" id="GO:0050112">
    <property type="term" value="F:inositol 2-dehydrogenase (NAD+) activity"/>
    <property type="evidence" value="ECO:0007669"/>
    <property type="project" value="UniProtKB-EC"/>
</dbReference>
<evidence type="ECO:0000256" key="2">
    <source>
        <dbReference type="ARBA" id="ARBA00023002"/>
    </source>
</evidence>
<sequence length="334" mass="36521">MSKSFGVALLGAGRMGMEHARTLLGVAEAKVLAIADPNLQAAEAAKHLLRAEVTYAEPEAAIGHPGVEAVVIVTPTDTHARYIEVAALAGKAIFCEKPVAKDLAETRRVLGIVEHQKVPFQIGFNRRYDPPYAAAKRKIEAGEIGPVEQFIDVMRDPAPPSLEYLQTSGGIFVDMSIHDIDCARFLVGEVEEVLAWGAVRVDPRIAEVGDVDTVNLSLRFANGALGVIQNSRRSVYGYDVRTEVFGAEGKLVMDATPKTPLWQYDQGIRADYYDFFMDRFKEAYRLELEAFFRALAAGQPPTPGPKDALESLRIALAATKSLKEGRAVRLEEIP</sequence>
<gene>
    <name evidence="5" type="primary">idhA</name>
    <name evidence="5" type="ORF">Mgrana_02547</name>
</gene>
<keyword evidence="6" id="KW-1185">Reference proteome</keyword>